<feature type="chain" id="PRO_5047521062" description="Apple domain-containing protein" evidence="1">
    <location>
        <begin position="17"/>
        <end position="320"/>
    </location>
</feature>
<evidence type="ECO:0000313" key="2">
    <source>
        <dbReference type="EMBL" id="KAK4499469.1"/>
    </source>
</evidence>
<keyword evidence="1" id="KW-0732">Signal</keyword>
<evidence type="ECO:0008006" key="4">
    <source>
        <dbReference type="Google" id="ProtNLM"/>
    </source>
</evidence>
<organism evidence="2 3">
    <name type="scientific">Zasmidium cellare</name>
    <name type="common">Wine cellar mold</name>
    <name type="synonym">Racodium cellare</name>
    <dbReference type="NCBI Taxonomy" id="395010"/>
    <lineage>
        <taxon>Eukaryota</taxon>
        <taxon>Fungi</taxon>
        <taxon>Dikarya</taxon>
        <taxon>Ascomycota</taxon>
        <taxon>Pezizomycotina</taxon>
        <taxon>Dothideomycetes</taxon>
        <taxon>Dothideomycetidae</taxon>
        <taxon>Mycosphaerellales</taxon>
        <taxon>Mycosphaerellaceae</taxon>
        <taxon>Zasmidium</taxon>
    </lineage>
</organism>
<protein>
    <recommendedName>
        <fullName evidence="4">Apple domain-containing protein</fullName>
    </recommendedName>
</protein>
<accession>A0ABR0EDL5</accession>
<sequence>MLSFALLPLIAGLGYALPQDSCQTVTTQVIVPTRTATYSSTVVVTEHPTSAKDLGTFTQWTTLSSTKTLQTLTSYDSTCEHTDVISIPFATETVYANATRNANAPGPSTSAYSKRALGLNPRDGCTVTITSTTTYGQTHTYVPAGQTSTYWDYTAFTQATVTSTKSGGKAWAIATASATTPTKCGDVTVTPTVLTTTVTLDPRCSPSAMTSAYNGYGIDWLSDTPTSGATYQTNTTDSSACCQLCAEAEDCAASAWDIRTGACKLEFPVNYDSGEMNCGEGLLGYYNAGPNHPMSPGAGWYVAQICGNAQFGSAKPDDGT</sequence>
<name>A0ABR0EDL5_ZASCE</name>
<reference evidence="2 3" key="1">
    <citation type="journal article" date="2023" name="G3 (Bethesda)">
        <title>A chromosome-level genome assembly of Zasmidium syzygii isolated from banana leaves.</title>
        <authorList>
            <person name="van Westerhoven A.C."/>
            <person name="Mehrabi R."/>
            <person name="Talebi R."/>
            <person name="Steentjes M.B.F."/>
            <person name="Corcolon B."/>
            <person name="Chong P.A."/>
            <person name="Kema G.H.J."/>
            <person name="Seidl M.F."/>
        </authorList>
    </citation>
    <scope>NUCLEOTIDE SEQUENCE [LARGE SCALE GENOMIC DNA]</scope>
    <source>
        <strain evidence="2 3">P124</strain>
    </source>
</reference>
<dbReference type="Proteomes" id="UP001305779">
    <property type="component" value="Unassembled WGS sequence"/>
</dbReference>
<comment type="caution">
    <text evidence="2">The sequence shown here is derived from an EMBL/GenBank/DDBJ whole genome shotgun (WGS) entry which is preliminary data.</text>
</comment>
<gene>
    <name evidence="2" type="ORF">PRZ48_009984</name>
</gene>
<dbReference type="EMBL" id="JAXOVC010000007">
    <property type="protein sequence ID" value="KAK4499469.1"/>
    <property type="molecule type" value="Genomic_DNA"/>
</dbReference>
<evidence type="ECO:0000313" key="3">
    <source>
        <dbReference type="Proteomes" id="UP001305779"/>
    </source>
</evidence>
<keyword evidence="3" id="KW-1185">Reference proteome</keyword>
<evidence type="ECO:0000256" key="1">
    <source>
        <dbReference type="SAM" id="SignalP"/>
    </source>
</evidence>
<feature type="signal peptide" evidence="1">
    <location>
        <begin position="1"/>
        <end position="16"/>
    </location>
</feature>
<proteinExistence type="predicted"/>